<evidence type="ECO:0000313" key="6">
    <source>
        <dbReference type="EMBL" id="AMY69394.1"/>
    </source>
</evidence>
<gene>
    <name evidence="6" type="ORF">AKL17_2148</name>
</gene>
<dbReference type="Gene3D" id="1.50.10.150">
    <property type="entry name" value="Voltage-dependent anion channel"/>
    <property type="match status" value="1"/>
</dbReference>
<evidence type="ECO:0000256" key="4">
    <source>
        <dbReference type="ARBA" id="ARBA00023136"/>
    </source>
</evidence>
<protein>
    <submittedName>
        <fullName evidence="6">C4-dicarboxylate transporter/malic acid transport protein family</fullName>
    </submittedName>
</protein>
<evidence type="ECO:0000256" key="1">
    <source>
        <dbReference type="ARBA" id="ARBA00004141"/>
    </source>
</evidence>
<dbReference type="InterPro" id="IPR004695">
    <property type="entry name" value="SLAC1/Mae1/Ssu1/TehA"/>
</dbReference>
<dbReference type="CDD" id="cd09322">
    <property type="entry name" value="TDT_TehA_like"/>
    <property type="match status" value="1"/>
</dbReference>
<feature type="transmembrane region" description="Helical" evidence="5">
    <location>
        <begin position="206"/>
        <end position="226"/>
    </location>
</feature>
<keyword evidence="2 5" id="KW-0812">Transmembrane</keyword>
<evidence type="ECO:0000256" key="2">
    <source>
        <dbReference type="ARBA" id="ARBA00022692"/>
    </source>
</evidence>
<evidence type="ECO:0000256" key="3">
    <source>
        <dbReference type="ARBA" id="ARBA00022989"/>
    </source>
</evidence>
<dbReference type="Pfam" id="PF03595">
    <property type="entry name" value="SLAC1"/>
    <property type="match status" value="1"/>
</dbReference>
<dbReference type="KEGG" id="daa:AKL17_2148"/>
<feature type="transmembrane region" description="Helical" evidence="5">
    <location>
        <begin position="116"/>
        <end position="136"/>
    </location>
</feature>
<dbReference type="OrthoDB" id="7835091at2"/>
<dbReference type="Proteomes" id="UP000076128">
    <property type="component" value="Chromosome"/>
</dbReference>
<proteinExistence type="predicted"/>
<accession>A0A159Z503</accession>
<keyword evidence="3 5" id="KW-1133">Transmembrane helix</keyword>
<feature type="transmembrane region" description="Helical" evidence="5">
    <location>
        <begin position="51"/>
        <end position="68"/>
    </location>
</feature>
<dbReference type="STRING" id="1335048.AKL17_2148"/>
<dbReference type="InterPro" id="IPR052951">
    <property type="entry name" value="Tellurite_res_ion_channel"/>
</dbReference>
<feature type="transmembrane region" description="Helical" evidence="5">
    <location>
        <begin position="232"/>
        <end position="252"/>
    </location>
</feature>
<organism evidence="6 7">
    <name type="scientific">Frigidibacter mobilis</name>
    <dbReference type="NCBI Taxonomy" id="1335048"/>
    <lineage>
        <taxon>Bacteria</taxon>
        <taxon>Pseudomonadati</taxon>
        <taxon>Pseudomonadota</taxon>
        <taxon>Alphaproteobacteria</taxon>
        <taxon>Rhodobacterales</taxon>
        <taxon>Paracoccaceae</taxon>
        <taxon>Frigidibacter</taxon>
    </lineage>
</organism>
<feature type="transmembrane region" description="Helical" evidence="5">
    <location>
        <begin position="148"/>
        <end position="168"/>
    </location>
</feature>
<evidence type="ECO:0000313" key="7">
    <source>
        <dbReference type="Proteomes" id="UP000076128"/>
    </source>
</evidence>
<feature type="transmembrane region" description="Helical" evidence="5">
    <location>
        <begin position="259"/>
        <end position="280"/>
    </location>
</feature>
<dbReference type="GO" id="GO:0046583">
    <property type="term" value="F:monoatomic cation efflux transmembrane transporter activity"/>
    <property type="evidence" value="ECO:0007669"/>
    <property type="project" value="TreeGrafter"/>
</dbReference>
<feature type="transmembrane region" description="Helical" evidence="5">
    <location>
        <begin position="89"/>
        <end position="110"/>
    </location>
</feature>
<dbReference type="PATRIC" id="fig|1335048.3.peg.2241"/>
<feature type="transmembrane region" description="Helical" evidence="5">
    <location>
        <begin position="174"/>
        <end position="194"/>
    </location>
</feature>
<comment type="subcellular location">
    <subcellularLocation>
        <location evidence="1">Membrane</location>
        <topology evidence="1">Multi-pass membrane protein</topology>
    </subcellularLocation>
</comment>
<evidence type="ECO:0000256" key="5">
    <source>
        <dbReference type="SAM" id="Phobius"/>
    </source>
</evidence>
<feature type="transmembrane region" description="Helical" evidence="5">
    <location>
        <begin position="286"/>
        <end position="304"/>
    </location>
</feature>
<keyword evidence="4 5" id="KW-0472">Membrane</keyword>
<dbReference type="PANTHER" id="PTHR37955">
    <property type="entry name" value="TELLURITE RESISTANCE PROTEIN TEHA"/>
    <property type="match status" value="1"/>
</dbReference>
<name>A0A159Z503_9RHOB</name>
<keyword evidence="7" id="KW-1185">Reference proteome</keyword>
<dbReference type="AlphaFoldDB" id="A0A159Z503"/>
<dbReference type="InterPro" id="IPR038665">
    <property type="entry name" value="Voltage-dep_anion_channel_sf"/>
</dbReference>
<dbReference type="EMBL" id="CP012661">
    <property type="protein sequence ID" value="AMY69394.1"/>
    <property type="molecule type" value="Genomic_DNA"/>
</dbReference>
<reference evidence="6 7" key="1">
    <citation type="submission" date="2015-09" db="EMBL/GenBank/DDBJ databases">
        <title>Complete genome sequence of Defluviimonas alba cai42t isolated from an oilfield in Xinjiang.</title>
        <authorList>
            <person name="Geng S."/>
            <person name="Pan X."/>
            <person name="Wu X."/>
        </authorList>
    </citation>
    <scope>NUCLEOTIDE SEQUENCE [LARGE SCALE GENOMIC DNA]</scope>
    <source>
        <strain evidence="7">cai42</strain>
    </source>
</reference>
<dbReference type="PANTHER" id="PTHR37955:SF1">
    <property type="entry name" value="DEP DOMAIN-CONTAINING PROTEIN"/>
    <property type="match status" value="1"/>
</dbReference>
<dbReference type="GO" id="GO:0005886">
    <property type="term" value="C:plasma membrane"/>
    <property type="evidence" value="ECO:0007669"/>
    <property type="project" value="TreeGrafter"/>
</dbReference>
<dbReference type="RefSeq" id="WP_066813072.1">
    <property type="nucleotide sequence ID" value="NZ_CP012661.1"/>
</dbReference>
<feature type="transmembrane region" description="Helical" evidence="5">
    <location>
        <begin position="21"/>
        <end position="39"/>
    </location>
</feature>
<sequence length="324" mass="34105">MAFKAPTPTPPGLWRRTPPAIFPPILGLMGLGLLWRGAAKIFGVPTGLGEALLGAVTLLWLLAVLAYGSKIARRPGVVAEDLRILPGRAGLAAVVLCFYTFAVVLAPYAPAQARPVLLLGLIAHGAMLALLLRVMARGPVEQRQVTPVWHLQFTGFIVAAIAAEALGMMAFAKLLFWVALVCAVAIWALSARQFARERVPAPLRPLLVIHLTPANFLGAVAIGLGWDLLGTVFSVIAAGLLLALLAAARWLTAAGFTPLWGAFTFPLASVGALWLTLAAAHPMWRVPGGLALIAATLVIPPIAFRVMKMWASGQLAVKTNAAVA</sequence>